<keyword evidence="10" id="KW-0560">Oxidoreductase</keyword>
<feature type="transmembrane region" description="Helical" evidence="17">
    <location>
        <begin position="82"/>
        <end position="102"/>
    </location>
</feature>
<dbReference type="PANTHER" id="PTHR36835">
    <property type="entry name" value="CYTOCHROME BO(3) UBIQUINOL OXIDASE SUBUNIT 4"/>
    <property type="match status" value="1"/>
</dbReference>
<gene>
    <name evidence="18" type="ORF">A5892_19600</name>
</gene>
<dbReference type="GO" id="GO:0009486">
    <property type="term" value="F:cytochrome bo3 ubiquinol oxidase activity"/>
    <property type="evidence" value="ECO:0007669"/>
    <property type="project" value="InterPro"/>
</dbReference>
<evidence type="ECO:0000256" key="10">
    <source>
        <dbReference type="ARBA" id="ARBA00023002"/>
    </source>
</evidence>
<keyword evidence="5" id="KW-0813">Transport</keyword>
<evidence type="ECO:0000256" key="9">
    <source>
        <dbReference type="ARBA" id="ARBA00022989"/>
    </source>
</evidence>
<dbReference type="NCBIfam" id="TIGR02847">
    <property type="entry name" value="CyoD"/>
    <property type="match status" value="1"/>
</dbReference>
<organism evidence="18 19">
    <name type="scientific">Halotalea alkalilenta</name>
    <dbReference type="NCBI Taxonomy" id="376489"/>
    <lineage>
        <taxon>Bacteria</taxon>
        <taxon>Pseudomonadati</taxon>
        <taxon>Pseudomonadota</taxon>
        <taxon>Gammaproteobacteria</taxon>
        <taxon>Oceanospirillales</taxon>
        <taxon>Halomonadaceae</taxon>
        <taxon>Halotalea</taxon>
    </lineage>
</organism>
<evidence type="ECO:0000256" key="6">
    <source>
        <dbReference type="ARBA" id="ARBA00022475"/>
    </source>
</evidence>
<keyword evidence="19" id="KW-1185">Reference proteome</keyword>
<comment type="function">
    <text evidence="12">Cytochrome bo(3) ubiquinol terminal oxidase is the component of the aerobic respiratory chain of E.coli that predominates when cells are grown at high aeration. Has proton pump activity across the membrane in addition to electron transfer, pumping 2 protons/electron.</text>
</comment>
<keyword evidence="6" id="KW-1003">Cell membrane</keyword>
<dbReference type="InterPro" id="IPR005171">
    <property type="entry name" value="Cyt_c_oxidase_su4_prok"/>
</dbReference>
<evidence type="ECO:0000256" key="12">
    <source>
        <dbReference type="ARBA" id="ARBA00025694"/>
    </source>
</evidence>
<comment type="similarity">
    <text evidence="2">Belongs to the cytochrome c oxidase bacterial subunit 4 family.</text>
</comment>
<dbReference type="InterPro" id="IPR050968">
    <property type="entry name" value="Cytochrome_c_oxidase_bac_sub4"/>
</dbReference>
<sequence>MSGQQHHDVHTGADHGTLRSYIVGLVLSVILTVIPFALVMAGGLSRGVLLAVIMVLAVVQIVIQVIYFLHMNSKSEGGWNLITLWFTILIVGILVVGSLWIMHHLNHNVMIAG</sequence>
<dbReference type="STRING" id="376489.A5892_19600"/>
<keyword evidence="7 17" id="KW-0812">Transmembrane</keyword>
<evidence type="ECO:0000256" key="4">
    <source>
        <dbReference type="ARBA" id="ARBA00014689"/>
    </source>
</evidence>
<evidence type="ECO:0000313" key="19">
    <source>
        <dbReference type="Proteomes" id="UP000077875"/>
    </source>
</evidence>
<dbReference type="EMBL" id="CP015243">
    <property type="protein sequence ID" value="ANF59394.1"/>
    <property type="molecule type" value="Genomic_DNA"/>
</dbReference>
<evidence type="ECO:0000313" key="18">
    <source>
        <dbReference type="EMBL" id="ANF59394.1"/>
    </source>
</evidence>
<evidence type="ECO:0000256" key="17">
    <source>
        <dbReference type="SAM" id="Phobius"/>
    </source>
</evidence>
<evidence type="ECO:0000256" key="16">
    <source>
        <dbReference type="ARBA" id="ARBA00032185"/>
    </source>
</evidence>
<evidence type="ECO:0000256" key="7">
    <source>
        <dbReference type="ARBA" id="ARBA00022692"/>
    </source>
</evidence>
<reference evidence="18 19" key="1">
    <citation type="submission" date="2016-04" db="EMBL/GenBank/DDBJ databases">
        <title>Complete Genome Sequence of Halotalea alkalilenta IHB B 13600.</title>
        <authorList>
            <person name="Swarnkar M.K."/>
            <person name="Sharma A."/>
            <person name="Kaushal K."/>
            <person name="Soni R."/>
            <person name="Rana S."/>
            <person name="Singh A.K."/>
            <person name="Gulati A."/>
        </authorList>
    </citation>
    <scope>NUCLEOTIDE SEQUENCE [LARGE SCALE GENOMIC DNA]</scope>
    <source>
        <strain evidence="18 19">IHB B 13600</strain>
    </source>
</reference>
<dbReference type="KEGG" id="haa:A5892_19600"/>
<name>A0A172YJK3_9GAMM</name>
<comment type="subcellular location">
    <subcellularLocation>
        <location evidence="1">Cell membrane</location>
        <topology evidence="1">Multi-pass membrane protein</topology>
    </subcellularLocation>
</comment>
<evidence type="ECO:0000256" key="14">
    <source>
        <dbReference type="ARBA" id="ARBA00030211"/>
    </source>
</evidence>
<evidence type="ECO:0000256" key="8">
    <source>
        <dbReference type="ARBA" id="ARBA00022982"/>
    </source>
</evidence>
<dbReference type="GO" id="GO:0005886">
    <property type="term" value="C:plasma membrane"/>
    <property type="evidence" value="ECO:0007669"/>
    <property type="project" value="UniProtKB-SubCell"/>
</dbReference>
<evidence type="ECO:0000256" key="2">
    <source>
        <dbReference type="ARBA" id="ARBA00008079"/>
    </source>
</evidence>
<feature type="transmembrane region" description="Helical" evidence="17">
    <location>
        <begin position="48"/>
        <end position="70"/>
    </location>
</feature>
<dbReference type="GO" id="GO:0015990">
    <property type="term" value="P:electron transport coupled proton transport"/>
    <property type="evidence" value="ECO:0007669"/>
    <property type="project" value="InterPro"/>
</dbReference>
<feature type="transmembrane region" description="Helical" evidence="17">
    <location>
        <begin position="20"/>
        <end position="41"/>
    </location>
</feature>
<keyword evidence="9 17" id="KW-1133">Transmembrane helix</keyword>
<dbReference type="GO" id="GO:0009319">
    <property type="term" value="C:cytochrome o ubiquinol oxidase complex"/>
    <property type="evidence" value="ECO:0007669"/>
    <property type="project" value="TreeGrafter"/>
</dbReference>
<protein>
    <recommendedName>
        <fullName evidence="4">Cytochrome bo(3) ubiquinol oxidase subunit 4</fullName>
    </recommendedName>
    <alternativeName>
        <fullName evidence="16">Cytochrome o ubiquinol oxidase subunit 4</fullName>
    </alternativeName>
    <alternativeName>
        <fullName evidence="13">Oxidase bo(3) subunit 4</fullName>
    </alternativeName>
    <alternativeName>
        <fullName evidence="14">Ubiquinol oxidase polypeptide IV</fullName>
    </alternativeName>
    <alternativeName>
        <fullName evidence="15">Ubiquinol oxidase subunit 4</fullName>
    </alternativeName>
</protein>
<dbReference type="Pfam" id="PF03626">
    <property type="entry name" value="COX4_pro"/>
    <property type="match status" value="1"/>
</dbReference>
<evidence type="ECO:0000256" key="1">
    <source>
        <dbReference type="ARBA" id="ARBA00004651"/>
    </source>
</evidence>
<comment type="subunit">
    <text evidence="3">Heterooctamer of two A chains, two B chains, two C chains and two D chains.</text>
</comment>
<evidence type="ECO:0000256" key="13">
    <source>
        <dbReference type="ARBA" id="ARBA00030071"/>
    </source>
</evidence>
<accession>A0A172YJK3</accession>
<evidence type="ECO:0000256" key="11">
    <source>
        <dbReference type="ARBA" id="ARBA00023136"/>
    </source>
</evidence>
<keyword evidence="11 17" id="KW-0472">Membrane</keyword>
<dbReference type="Proteomes" id="UP000077875">
    <property type="component" value="Chromosome"/>
</dbReference>
<proteinExistence type="inferred from homology"/>
<dbReference type="AlphaFoldDB" id="A0A172YJK3"/>
<keyword evidence="8" id="KW-0249">Electron transport</keyword>
<evidence type="ECO:0000256" key="15">
    <source>
        <dbReference type="ARBA" id="ARBA00031887"/>
    </source>
</evidence>
<dbReference type="PANTHER" id="PTHR36835:SF1">
    <property type="entry name" value="CYTOCHROME BO(3) UBIQUINOL OXIDASE SUBUNIT 4"/>
    <property type="match status" value="1"/>
</dbReference>
<dbReference type="RefSeq" id="WP_064124205.1">
    <property type="nucleotide sequence ID" value="NZ_CP015243.1"/>
</dbReference>
<evidence type="ECO:0000256" key="3">
    <source>
        <dbReference type="ARBA" id="ARBA00011700"/>
    </source>
</evidence>
<evidence type="ECO:0000256" key="5">
    <source>
        <dbReference type="ARBA" id="ARBA00022448"/>
    </source>
</evidence>
<dbReference type="GO" id="GO:0015078">
    <property type="term" value="F:proton transmembrane transporter activity"/>
    <property type="evidence" value="ECO:0007669"/>
    <property type="project" value="TreeGrafter"/>
</dbReference>
<dbReference type="GO" id="GO:0019646">
    <property type="term" value="P:aerobic electron transport chain"/>
    <property type="evidence" value="ECO:0007669"/>
    <property type="project" value="TreeGrafter"/>
</dbReference>
<dbReference type="InterPro" id="IPR014210">
    <property type="entry name" value="Cyt_o_ubiqinol_oxidase_su4"/>
</dbReference>